<dbReference type="PROSITE" id="PS51257">
    <property type="entry name" value="PROKAR_LIPOPROTEIN"/>
    <property type="match status" value="1"/>
</dbReference>
<reference evidence="6 7" key="2">
    <citation type="submission" date="2018-09" db="EMBL/GenBank/DDBJ databases">
        <title>Genome of Sphaerochaeta halotolerans strain 4-11.</title>
        <authorList>
            <person name="Nazina T.N."/>
            <person name="Sokolova D.S."/>
        </authorList>
    </citation>
    <scope>NUCLEOTIDE SEQUENCE [LARGE SCALE GENOMIC DNA]</scope>
    <source>
        <strain evidence="6 7">4-11</strain>
    </source>
</reference>
<keyword evidence="4" id="KW-0788">Thiol protease</keyword>
<proteinExistence type="inferred from homology"/>
<keyword evidence="2" id="KW-0645">Protease</keyword>
<evidence type="ECO:0000256" key="4">
    <source>
        <dbReference type="ARBA" id="ARBA00022807"/>
    </source>
</evidence>
<evidence type="ECO:0000256" key="2">
    <source>
        <dbReference type="ARBA" id="ARBA00022670"/>
    </source>
</evidence>
<protein>
    <recommendedName>
        <fullName evidence="5">NlpC/P60 domain-containing protein</fullName>
    </recommendedName>
</protein>
<evidence type="ECO:0000256" key="1">
    <source>
        <dbReference type="ARBA" id="ARBA00007074"/>
    </source>
</evidence>
<comment type="caution">
    <text evidence="6">The sequence shown here is derived from an EMBL/GenBank/DDBJ whole genome shotgun (WGS) entry which is preliminary data.</text>
</comment>
<name>A0A372MD67_9SPIR</name>
<comment type="similarity">
    <text evidence="1">Belongs to the peptidase C40 family.</text>
</comment>
<accession>A0A372MD67</accession>
<dbReference type="InterPro" id="IPR000064">
    <property type="entry name" value="NLP_P60_dom"/>
</dbReference>
<reference evidence="7" key="1">
    <citation type="submission" date="2018-08" db="EMBL/GenBank/DDBJ databases">
        <authorList>
            <person name="Grouzdev D.S."/>
            <person name="Krutkina M.S."/>
        </authorList>
    </citation>
    <scope>NUCLEOTIDE SEQUENCE [LARGE SCALE GENOMIC DNA]</scope>
    <source>
        <strain evidence="7">4-11</strain>
    </source>
</reference>
<dbReference type="GO" id="GO:0006508">
    <property type="term" value="P:proteolysis"/>
    <property type="evidence" value="ECO:0007669"/>
    <property type="project" value="UniProtKB-KW"/>
</dbReference>
<dbReference type="Pfam" id="PF00877">
    <property type="entry name" value="NLPC_P60"/>
    <property type="match status" value="1"/>
</dbReference>
<organism evidence="6 7">
    <name type="scientific">Sphaerochaeta halotolerans</name>
    <dbReference type="NCBI Taxonomy" id="2293840"/>
    <lineage>
        <taxon>Bacteria</taxon>
        <taxon>Pseudomonadati</taxon>
        <taxon>Spirochaetota</taxon>
        <taxon>Spirochaetia</taxon>
        <taxon>Spirochaetales</taxon>
        <taxon>Sphaerochaetaceae</taxon>
        <taxon>Sphaerochaeta</taxon>
    </lineage>
</organism>
<dbReference type="AlphaFoldDB" id="A0A372MD67"/>
<keyword evidence="7" id="KW-1185">Reference proteome</keyword>
<gene>
    <name evidence="6" type="ORF">DYP60_13100</name>
</gene>
<evidence type="ECO:0000259" key="5">
    <source>
        <dbReference type="PROSITE" id="PS51935"/>
    </source>
</evidence>
<keyword evidence="3" id="KW-0378">Hydrolase</keyword>
<sequence>MKIPALFLLIASLLFSSCYFDHRIPVSKEVREEAYEISFKYIGMPYEWGGESHYSDATGGVDCSGLVIGIYGEAVKKFSAHLPFEDTTASELAHTYTLPLEKPERGDLIFMGENGVVSHVALCHAVTDDELVFIDAYLVTGEVGIRSYSLDDPKIISFGRMLVLCEK</sequence>
<evidence type="ECO:0000256" key="3">
    <source>
        <dbReference type="ARBA" id="ARBA00022801"/>
    </source>
</evidence>
<dbReference type="Gene3D" id="3.90.1720.10">
    <property type="entry name" value="endopeptidase domain like (from Nostoc punctiforme)"/>
    <property type="match status" value="1"/>
</dbReference>
<dbReference type="PROSITE" id="PS51935">
    <property type="entry name" value="NLPC_P60"/>
    <property type="match status" value="1"/>
</dbReference>
<dbReference type="GO" id="GO:0008234">
    <property type="term" value="F:cysteine-type peptidase activity"/>
    <property type="evidence" value="ECO:0007669"/>
    <property type="project" value="UniProtKB-KW"/>
</dbReference>
<dbReference type="EMBL" id="QUWK01000020">
    <property type="protein sequence ID" value="RFU93745.1"/>
    <property type="molecule type" value="Genomic_DNA"/>
</dbReference>
<dbReference type="InterPro" id="IPR038765">
    <property type="entry name" value="Papain-like_cys_pep_sf"/>
</dbReference>
<dbReference type="RefSeq" id="WP_117331468.1">
    <property type="nucleotide sequence ID" value="NZ_QUWK01000020.1"/>
</dbReference>
<dbReference type="OrthoDB" id="361047at2"/>
<dbReference type="Proteomes" id="UP000264002">
    <property type="component" value="Unassembled WGS sequence"/>
</dbReference>
<feature type="domain" description="NlpC/P60" evidence="5">
    <location>
        <begin position="28"/>
        <end position="167"/>
    </location>
</feature>
<evidence type="ECO:0000313" key="6">
    <source>
        <dbReference type="EMBL" id="RFU93745.1"/>
    </source>
</evidence>
<evidence type="ECO:0000313" key="7">
    <source>
        <dbReference type="Proteomes" id="UP000264002"/>
    </source>
</evidence>
<dbReference type="SUPFAM" id="SSF54001">
    <property type="entry name" value="Cysteine proteinases"/>
    <property type="match status" value="1"/>
</dbReference>